<reference evidence="2 3" key="1">
    <citation type="journal article" date="2014" name="PLoS Genet.">
        <title>Phylogenetically driven sequencing of extremely halophilic archaea reveals strategies for static and dynamic osmo-response.</title>
        <authorList>
            <person name="Becker E.A."/>
            <person name="Seitzer P.M."/>
            <person name="Tritt A."/>
            <person name="Larsen D."/>
            <person name="Krusor M."/>
            <person name="Yao A.I."/>
            <person name="Wu D."/>
            <person name="Madern D."/>
            <person name="Eisen J.A."/>
            <person name="Darling A.E."/>
            <person name="Facciotti M.T."/>
        </authorList>
    </citation>
    <scope>NUCLEOTIDE SEQUENCE [LARGE SCALE GENOMIC DNA]</scope>
    <source>
        <strain evidence="2 3">DSM 1307</strain>
    </source>
</reference>
<comment type="caution">
    <text evidence="2">The sequence shown here is derived from an EMBL/GenBank/DDBJ whole genome shotgun (WGS) entry which is preliminary data.</text>
</comment>
<protein>
    <submittedName>
        <fullName evidence="2">Uncharacterized protein</fullName>
    </submittedName>
</protein>
<feature type="transmembrane region" description="Helical" evidence="1">
    <location>
        <begin position="69"/>
        <end position="87"/>
    </location>
</feature>
<organism evidence="2 3">
    <name type="scientific">Halococcus morrhuae DSM 1307</name>
    <dbReference type="NCBI Taxonomy" id="931277"/>
    <lineage>
        <taxon>Archaea</taxon>
        <taxon>Methanobacteriati</taxon>
        <taxon>Methanobacteriota</taxon>
        <taxon>Stenosarchaea group</taxon>
        <taxon>Halobacteria</taxon>
        <taxon>Halobacteriales</taxon>
        <taxon>Halococcaceae</taxon>
        <taxon>Halococcus</taxon>
    </lineage>
</organism>
<keyword evidence="1" id="KW-0812">Transmembrane</keyword>
<evidence type="ECO:0000313" key="3">
    <source>
        <dbReference type="Proteomes" id="UP000011568"/>
    </source>
</evidence>
<evidence type="ECO:0000313" key="2">
    <source>
        <dbReference type="EMBL" id="EMA46377.1"/>
    </source>
</evidence>
<sequence>MASAAAVDRIDSICRQSFAIVIPRARAFADMADEFPSSWRDPEYVGTVVGVLATGAVAFYAALTAGPPTPETVTFVLLAVFVPWALAREAARRWL</sequence>
<dbReference type="AlphaFoldDB" id="M0MKZ6"/>
<dbReference type="Proteomes" id="UP000011568">
    <property type="component" value="Unassembled WGS sequence"/>
</dbReference>
<dbReference type="STRING" id="931277.C448_06338"/>
<keyword evidence="1" id="KW-1133">Transmembrane helix</keyword>
<accession>M0MKZ6</accession>
<evidence type="ECO:0000256" key="1">
    <source>
        <dbReference type="SAM" id="Phobius"/>
    </source>
</evidence>
<proteinExistence type="predicted"/>
<feature type="transmembrane region" description="Helical" evidence="1">
    <location>
        <begin position="44"/>
        <end position="63"/>
    </location>
</feature>
<gene>
    <name evidence="2" type="ORF">C448_06338</name>
</gene>
<dbReference type="PATRIC" id="fig|931277.6.peg.1228"/>
<dbReference type="EMBL" id="AOMC01000091">
    <property type="protein sequence ID" value="EMA46377.1"/>
    <property type="molecule type" value="Genomic_DNA"/>
</dbReference>
<dbReference type="eggNOG" id="ENOG502N5N4">
    <property type="taxonomic scope" value="Archaea"/>
</dbReference>
<keyword evidence="1" id="KW-0472">Membrane</keyword>
<keyword evidence="3" id="KW-1185">Reference proteome</keyword>
<name>M0MKZ6_HALMO</name>